<dbReference type="CDD" id="cd02440">
    <property type="entry name" value="AdoMet_MTases"/>
    <property type="match status" value="1"/>
</dbReference>
<protein>
    <submittedName>
        <fullName evidence="2">Class I SAM-dependent methyltransferase</fullName>
    </submittedName>
</protein>
<dbReference type="Pfam" id="PF13649">
    <property type="entry name" value="Methyltransf_25"/>
    <property type="match status" value="1"/>
</dbReference>
<keyword evidence="2" id="KW-0808">Transferase</keyword>
<feature type="domain" description="Methyltransferase" evidence="1">
    <location>
        <begin position="48"/>
        <end position="146"/>
    </location>
</feature>
<keyword evidence="3" id="KW-1185">Reference proteome</keyword>
<dbReference type="Gene3D" id="3.40.50.150">
    <property type="entry name" value="Vaccinia Virus protein VP39"/>
    <property type="match status" value="1"/>
</dbReference>
<dbReference type="InterPro" id="IPR041698">
    <property type="entry name" value="Methyltransf_25"/>
</dbReference>
<dbReference type="GO" id="GO:0008168">
    <property type="term" value="F:methyltransferase activity"/>
    <property type="evidence" value="ECO:0007669"/>
    <property type="project" value="UniProtKB-KW"/>
</dbReference>
<dbReference type="AlphaFoldDB" id="A0A3M2MB26"/>
<comment type="caution">
    <text evidence="2">The sequence shown here is derived from an EMBL/GenBank/DDBJ whole genome shotgun (WGS) entry which is preliminary data.</text>
</comment>
<name>A0A3M2MB26_9ACTN</name>
<evidence type="ECO:0000313" key="3">
    <source>
        <dbReference type="Proteomes" id="UP000278673"/>
    </source>
</evidence>
<organism evidence="2 3">
    <name type="scientific">Streptomyces triticirhizae</name>
    <dbReference type="NCBI Taxonomy" id="2483353"/>
    <lineage>
        <taxon>Bacteria</taxon>
        <taxon>Bacillati</taxon>
        <taxon>Actinomycetota</taxon>
        <taxon>Actinomycetes</taxon>
        <taxon>Kitasatosporales</taxon>
        <taxon>Streptomycetaceae</taxon>
        <taxon>Streptomyces</taxon>
    </lineage>
</organism>
<evidence type="ECO:0000313" key="2">
    <source>
        <dbReference type="EMBL" id="RMI46701.1"/>
    </source>
</evidence>
<dbReference type="SUPFAM" id="SSF53335">
    <property type="entry name" value="S-adenosyl-L-methionine-dependent methyltransferases"/>
    <property type="match status" value="1"/>
</dbReference>
<dbReference type="RefSeq" id="WP_122181702.1">
    <property type="nucleotide sequence ID" value="NZ_RFFJ01000001.1"/>
</dbReference>
<dbReference type="Proteomes" id="UP000278673">
    <property type="component" value="Unassembled WGS sequence"/>
</dbReference>
<dbReference type="GO" id="GO:0032259">
    <property type="term" value="P:methylation"/>
    <property type="evidence" value="ECO:0007669"/>
    <property type="project" value="UniProtKB-KW"/>
</dbReference>
<dbReference type="InterPro" id="IPR029063">
    <property type="entry name" value="SAM-dependent_MTases_sf"/>
</dbReference>
<evidence type="ECO:0000259" key="1">
    <source>
        <dbReference type="Pfam" id="PF13649"/>
    </source>
</evidence>
<reference evidence="2 3" key="1">
    <citation type="submission" date="2018-10" db="EMBL/GenBank/DDBJ databases">
        <title>Isolation, diversity and antifungal activity of actinobacteria from wheat.</title>
        <authorList>
            <person name="Han C."/>
        </authorList>
    </citation>
    <scope>NUCLEOTIDE SEQUENCE [LARGE SCALE GENOMIC DNA]</scope>
    <source>
        <strain evidence="2 3">NEAU-YY642</strain>
    </source>
</reference>
<gene>
    <name evidence="2" type="ORF">EBN88_00235</name>
</gene>
<accession>A0A3M2MB26</accession>
<keyword evidence="2" id="KW-0489">Methyltransferase</keyword>
<dbReference type="EMBL" id="RFFJ01000001">
    <property type="protein sequence ID" value="RMI46701.1"/>
    <property type="molecule type" value="Genomic_DNA"/>
</dbReference>
<proteinExistence type="predicted"/>
<sequence length="246" mass="26364">MNLQEDTTTDPYALSAPFIDPMIAGFWQQVGPSLVAELQPLSGLSGPVIDLGAGAGRGTRIVAASLPEAPIFAVEPSAAMRTALLARLMDDAPLAARTTVVAGGALEFPFPERVSVVLAMNMIGHLAPDDRRSLWERIAAHLDPAGAVLVNNLPPTVAATVPRSAGPVVRVGTYEYRGWSEAEPAGDQRLVWHMTYETLQQGRVLARVEVDYDWWVVTDEELHAEWAACGLGARTLGNVNLHVLSP</sequence>